<name>A0ABX6ENW7_KLUMA</name>
<feature type="domain" description="RNB" evidence="1">
    <location>
        <begin position="536"/>
        <end position="863"/>
    </location>
</feature>
<proteinExistence type="predicted"/>
<dbReference type="SMART" id="SM00955">
    <property type="entry name" value="RNB"/>
    <property type="match status" value="1"/>
</dbReference>
<gene>
    <name evidence="2" type="primary">DSS1</name>
    <name evidence="2" type="ORF">FIM1_586</name>
</gene>
<dbReference type="PANTHER" id="PTHR23355:SF59">
    <property type="entry name" value="EXORIBONUCLEASE II, MITOCHONDRIAL"/>
    <property type="match status" value="1"/>
</dbReference>
<dbReference type="EMBL" id="CP015054">
    <property type="protein sequence ID" value="QGN13938.1"/>
    <property type="molecule type" value="Genomic_DNA"/>
</dbReference>
<evidence type="ECO:0000313" key="2">
    <source>
        <dbReference type="EMBL" id="QGN13938.1"/>
    </source>
</evidence>
<reference evidence="2 3" key="1">
    <citation type="submission" date="2016-03" db="EMBL/GenBank/DDBJ databases">
        <title>How can Kluyveromyces marxianus grow so fast - potential evolutionary course in Saccharomyces Complex revealed by comparative genomics.</title>
        <authorList>
            <person name="Mo W."/>
            <person name="Lu W."/>
            <person name="Yang X."/>
            <person name="Qi J."/>
            <person name="Lv H."/>
        </authorList>
    </citation>
    <scope>NUCLEOTIDE SEQUENCE [LARGE SCALE GENOMIC DNA]</scope>
    <source>
        <strain evidence="2 3">FIM1</strain>
    </source>
</reference>
<dbReference type="InterPro" id="IPR012340">
    <property type="entry name" value="NA-bd_OB-fold"/>
</dbReference>
<protein>
    <submittedName>
        <fullName evidence="2">Exoribonuclease II</fullName>
    </submittedName>
</protein>
<accession>A0ABX6ENW7</accession>
<evidence type="ECO:0000259" key="1">
    <source>
        <dbReference type="SMART" id="SM00955"/>
    </source>
</evidence>
<dbReference type="InterPro" id="IPR050180">
    <property type="entry name" value="RNR_Ribonuclease"/>
</dbReference>
<sequence length="992" mass="113022">MSQVYLLRPSLVTVLAVQRRLFHRSVVVRRAQQEPNPPPIAPEETQSQEDEVVLFSQDKDILPEVEVKPFQRIKEDSNLRFSKRIIQPSLEWYKKTEDVNAKQDGHNYQKPLSLMQSDIPSTVLFQESIKWLAKGSYQIEQKENKADQIDPSKISFHIKPSSILSSTLMCGDLCVIKNRPFELVVCVGTPSESMDGRFTFAKADGTIKYARKEHVVVRFPNIFKTSNLNLLQRETQHGYTPIGTTKNDKDITFIIPTLARRMLISNITFSISNKANEQLPVVKKKLELLHRYLQSGIGSWQIPFLKLVELCTHLDLSQDIDKAVSKALHKSGLDSKSLYSLADSHFKLTSNIPQSVDCSLFLAVYWAILHQQGTQMWGEVTVHKGLFFPSAVTILPLGSQYLHYHNTIHKLRQFDGKRISKIAELINSNNLALINEKFPYIIPLLRDYAAGNLQYNETITSLIASLFRKLDKYKDHNVSRDSCFDLLKQINPAEPPNPLLVNQELQLPNNNERVKLEQKIYDLTVPPNFQSQENNRIEYENLVCYCIDSPEAHEIDDAVSITKLGASKYRLYIHVADPASLFPESMDTNITSQSPVLDIAYQRAFTTYLPDKVFPMLPVSFARKSDLGAFGKPTRAMTFSIECELSQNGNIRLLNDSLKIELSIVHKSKRTTYDKVDSVLGKKSESVQSQEQQDLFSLFKIAKALRKKRIQEGGAVVFENSSNGLVRLTTDDNSDLTVVSFEDQKESKSTILVSELMILANTIAASYFKEAKIPGIFRAYRKLNLVDEAASLYEWMETKTKNNEIFSQADITKIANFMTNSFYSSTSIPHSMIGSQQYLTVTSPLRRFPDMINHIQLHRHLRNLPLFYSQSDLDGMAWHIMTRDVTLKNASHKAQSFWTLKYLKDTIKDPSKNFWSIRVTHLPEDGYVRCVIKDKSFATGKLKLNLNQKPLLVGDTVSACRISRIECLDGNLEFELTPKSKTKRLTSQATKL</sequence>
<dbReference type="SUPFAM" id="SSF50249">
    <property type="entry name" value="Nucleic acid-binding proteins"/>
    <property type="match status" value="1"/>
</dbReference>
<keyword evidence="3" id="KW-1185">Reference proteome</keyword>
<dbReference type="PANTHER" id="PTHR23355">
    <property type="entry name" value="RIBONUCLEASE"/>
    <property type="match status" value="1"/>
</dbReference>
<dbReference type="Proteomes" id="UP000422736">
    <property type="component" value="Chromosome 1"/>
</dbReference>
<dbReference type="InterPro" id="IPR001900">
    <property type="entry name" value="RNase_II/R"/>
</dbReference>
<evidence type="ECO:0000313" key="3">
    <source>
        <dbReference type="Proteomes" id="UP000422736"/>
    </source>
</evidence>
<organism evidence="2 3">
    <name type="scientific">Kluyveromyces marxianus</name>
    <name type="common">Yeast</name>
    <name type="synonym">Candida kefyr</name>
    <dbReference type="NCBI Taxonomy" id="4911"/>
    <lineage>
        <taxon>Eukaryota</taxon>
        <taxon>Fungi</taxon>
        <taxon>Dikarya</taxon>
        <taxon>Ascomycota</taxon>
        <taxon>Saccharomycotina</taxon>
        <taxon>Saccharomycetes</taxon>
        <taxon>Saccharomycetales</taxon>
        <taxon>Saccharomycetaceae</taxon>
        <taxon>Kluyveromyces</taxon>
    </lineage>
</organism>
<dbReference type="Pfam" id="PF00773">
    <property type="entry name" value="RNB"/>
    <property type="match status" value="1"/>
</dbReference>